<evidence type="ECO:0000313" key="2">
    <source>
        <dbReference type="EMBL" id="TXN13621.1"/>
    </source>
</evidence>
<gene>
    <name evidence="2" type="ORF">FVP01_23345</name>
</gene>
<feature type="transmembrane region" description="Helical" evidence="1">
    <location>
        <begin position="100"/>
        <end position="123"/>
    </location>
</feature>
<feature type="transmembrane region" description="Helical" evidence="1">
    <location>
        <begin position="143"/>
        <end position="164"/>
    </location>
</feature>
<comment type="caution">
    <text evidence="2">The sequence shown here is derived from an EMBL/GenBank/DDBJ whole genome shotgun (WGS) entry which is preliminary data.</text>
</comment>
<keyword evidence="1" id="KW-0812">Transmembrane</keyword>
<accession>A0AA46L275</accession>
<keyword evidence="1" id="KW-0472">Membrane</keyword>
<protein>
    <submittedName>
        <fullName evidence="2">Uncharacterized protein</fullName>
    </submittedName>
</protein>
<dbReference type="RefSeq" id="WP_144431400.1">
    <property type="nucleotide sequence ID" value="NZ_VRMQ01000011.1"/>
</dbReference>
<evidence type="ECO:0000256" key="1">
    <source>
        <dbReference type="SAM" id="Phobius"/>
    </source>
</evidence>
<sequence length="167" mass="18789">MKDTLRYLSIVLSTISVISLLQHVGNVGVSSIFHDFISYYRYVAYEVFGLIGRLFSIDIPPTLMDVWTLSFIGAGAYVRTPNIEGSRLLRKYDTSKFPSYWKFIYFLLMGFTLVGLSIVFSALQPQIYVDDELGESYALSRRALKNVLVIVAGVVVFFVLNAYAPSA</sequence>
<evidence type="ECO:0000313" key="3">
    <source>
        <dbReference type="Proteomes" id="UP000321504"/>
    </source>
</evidence>
<organism evidence="2 3">
    <name type="scientific">Vibrio parahaemolyticus</name>
    <dbReference type="NCBI Taxonomy" id="670"/>
    <lineage>
        <taxon>Bacteria</taxon>
        <taxon>Pseudomonadati</taxon>
        <taxon>Pseudomonadota</taxon>
        <taxon>Gammaproteobacteria</taxon>
        <taxon>Vibrionales</taxon>
        <taxon>Vibrionaceae</taxon>
        <taxon>Vibrio</taxon>
    </lineage>
</organism>
<proteinExistence type="predicted"/>
<dbReference type="EMBL" id="VRMQ01000011">
    <property type="protein sequence ID" value="TXN13621.1"/>
    <property type="molecule type" value="Genomic_DNA"/>
</dbReference>
<dbReference type="Proteomes" id="UP000321504">
    <property type="component" value="Unassembled WGS sequence"/>
</dbReference>
<keyword evidence="1" id="KW-1133">Transmembrane helix</keyword>
<feature type="transmembrane region" description="Helical" evidence="1">
    <location>
        <begin position="7"/>
        <end position="25"/>
    </location>
</feature>
<reference evidence="2 3" key="1">
    <citation type="submission" date="2019-08" db="EMBL/GenBank/DDBJ databases">
        <title>Emerging of two pre-pandemic pathogenic O4:KUT lineages of Vibrio parahaemolyticus in coastal eastern China.</title>
        <authorList>
            <person name="Yu H."/>
        </authorList>
    </citation>
    <scope>NUCLEOTIDE SEQUENCE [LARGE SCALE GENOMIC DNA]</scope>
    <source>
        <strain evidence="2 3">HZ17-383</strain>
    </source>
</reference>
<name>A0AA46L275_VIBPH</name>
<dbReference type="AlphaFoldDB" id="A0AA46L275"/>